<evidence type="ECO:0008006" key="3">
    <source>
        <dbReference type="Google" id="ProtNLM"/>
    </source>
</evidence>
<sequence length="231" mass="26915">MKKNPNFNREELILCLDLYFKMDYGQMHGSNPAIIKLSEDLRALDLHKNIANINTFRSINSVSLKLANFKRLDGNFKGKGMKMGGEMDKDIWNEFYKHREKLKNEADIIRQVYLKPKSKIQSEVKYKSEFFFDFHKNRETDPLFMKIKKEMALATTNKLNCEVCGFDSQSFYGEVGDDLMEVHFELKNEPTLDSTEIKDSVIVCSNCHKVLDKNFGLLYASDLKKLIKKTK</sequence>
<dbReference type="EMBL" id="VFPD01000001">
    <property type="protein sequence ID" value="TQM21060.1"/>
    <property type="molecule type" value="Genomic_DNA"/>
</dbReference>
<keyword evidence="2" id="KW-1185">Reference proteome</keyword>
<dbReference type="Proteomes" id="UP000316437">
    <property type="component" value="Unassembled WGS sequence"/>
</dbReference>
<dbReference type="RefSeq" id="WP_142015137.1">
    <property type="nucleotide sequence ID" value="NZ_VFPD01000001.1"/>
</dbReference>
<gene>
    <name evidence="1" type="ORF">FB551_0741</name>
</gene>
<proteinExistence type="predicted"/>
<name>A0A543EHJ1_9FLAO</name>
<accession>A0A543EHJ1</accession>
<reference evidence="1 2" key="1">
    <citation type="submission" date="2019-06" db="EMBL/GenBank/DDBJ databases">
        <title>Sorghum-associated microbial communities from plants grown in Nebraska, USA.</title>
        <authorList>
            <person name="Schachtman D."/>
        </authorList>
    </citation>
    <scope>NUCLEOTIDE SEQUENCE [LARGE SCALE GENOMIC DNA]</scope>
    <source>
        <strain evidence="1 2">110</strain>
    </source>
</reference>
<evidence type="ECO:0000313" key="2">
    <source>
        <dbReference type="Proteomes" id="UP000316437"/>
    </source>
</evidence>
<organism evidence="1 2">
    <name type="scientific">Chryseobacterium aquifrigidense</name>
    <dbReference type="NCBI Taxonomy" id="558021"/>
    <lineage>
        <taxon>Bacteria</taxon>
        <taxon>Pseudomonadati</taxon>
        <taxon>Bacteroidota</taxon>
        <taxon>Flavobacteriia</taxon>
        <taxon>Flavobacteriales</taxon>
        <taxon>Weeksellaceae</taxon>
        <taxon>Chryseobacterium group</taxon>
        <taxon>Chryseobacterium</taxon>
    </lineage>
</organism>
<evidence type="ECO:0000313" key="1">
    <source>
        <dbReference type="EMBL" id="TQM21060.1"/>
    </source>
</evidence>
<protein>
    <recommendedName>
        <fullName evidence="3">HNH endonuclease</fullName>
    </recommendedName>
</protein>
<dbReference type="AlphaFoldDB" id="A0A543EHJ1"/>
<comment type="caution">
    <text evidence="1">The sequence shown here is derived from an EMBL/GenBank/DDBJ whole genome shotgun (WGS) entry which is preliminary data.</text>
</comment>